<dbReference type="Pfam" id="PF10153">
    <property type="entry name" value="Efg1"/>
    <property type="match status" value="1"/>
</dbReference>
<dbReference type="PANTHER" id="PTHR33911">
    <property type="entry name" value="RRNA-PROCESSING PROTEIN EFG1"/>
    <property type="match status" value="1"/>
</dbReference>
<evidence type="ECO:0000256" key="9">
    <source>
        <dbReference type="SAM" id="Coils"/>
    </source>
</evidence>
<dbReference type="AlphaFoldDB" id="A0A4U0TQK1"/>
<evidence type="ECO:0000256" key="3">
    <source>
        <dbReference type="ARBA" id="ARBA00006916"/>
    </source>
</evidence>
<organism evidence="11 12">
    <name type="scientific">Salinomyces thailandicus</name>
    <dbReference type="NCBI Taxonomy" id="706561"/>
    <lineage>
        <taxon>Eukaryota</taxon>
        <taxon>Fungi</taxon>
        <taxon>Dikarya</taxon>
        <taxon>Ascomycota</taxon>
        <taxon>Pezizomycotina</taxon>
        <taxon>Dothideomycetes</taxon>
        <taxon>Dothideomycetidae</taxon>
        <taxon>Mycosphaerellales</taxon>
        <taxon>Teratosphaeriaceae</taxon>
        <taxon>Salinomyces</taxon>
    </lineage>
</organism>
<evidence type="ECO:0000256" key="2">
    <source>
        <dbReference type="ARBA" id="ARBA00004604"/>
    </source>
</evidence>
<sequence length="278" mass="31945">MATKRSAPAVHPSRQEQVPEEPRRKRQKPNNLGKKSFKKAHAVNDLKSQVRSLRRLLERNDDLPPTIRIEKERALRTAQHELEEEQKAKKRSDMIGQYHKIRFFDRQKATKRLKRARKELTEAATGTAEERKALERRVADAEVDVNYAIYYPLDQAYKALFPSKKQPARGGDQDGSHEPEDGEERKEVERQGDAEAWGKVKQCMADGTLDALRNGKLTGTPDGELEKREAPGEVLVTRKKRQREKETVDVHGNRRERRAAKAARKDESEDDSEGGFFE</sequence>
<evidence type="ECO:0000256" key="6">
    <source>
        <dbReference type="ARBA" id="ARBA00022552"/>
    </source>
</evidence>
<comment type="subcellular location">
    <subcellularLocation>
        <location evidence="2">Nucleus</location>
        <location evidence="2">Nucleolus</location>
    </subcellularLocation>
</comment>
<dbReference type="GO" id="GO:0030688">
    <property type="term" value="C:preribosome, small subunit precursor"/>
    <property type="evidence" value="ECO:0007669"/>
    <property type="project" value="TreeGrafter"/>
</dbReference>
<comment type="caution">
    <text evidence="11">The sequence shown here is derived from an EMBL/GenBank/DDBJ whole genome shotgun (WGS) entry which is preliminary data.</text>
</comment>
<feature type="region of interest" description="Disordered" evidence="10">
    <location>
        <begin position="163"/>
        <end position="278"/>
    </location>
</feature>
<evidence type="ECO:0000256" key="8">
    <source>
        <dbReference type="ARBA" id="ARBA00023242"/>
    </source>
</evidence>
<evidence type="ECO:0000313" key="11">
    <source>
        <dbReference type="EMBL" id="TKA24393.1"/>
    </source>
</evidence>
<keyword evidence="6" id="KW-0698">rRNA processing</keyword>
<evidence type="ECO:0000256" key="1">
    <source>
        <dbReference type="ARBA" id="ARBA00002773"/>
    </source>
</evidence>
<evidence type="ECO:0000256" key="10">
    <source>
        <dbReference type="SAM" id="MobiDB-lite"/>
    </source>
</evidence>
<evidence type="ECO:0000256" key="4">
    <source>
        <dbReference type="ARBA" id="ARBA00018689"/>
    </source>
</evidence>
<protein>
    <recommendedName>
        <fullName evidence="4">rRNA-processing protein EFG1</fullName>
    </recommendedName>
    <alternativeName>
        <fullName evidence="5">rRNA-processing protein efg1</fullName>
    </alternativeName>
</protein>
<keyword evidence="7 9" id="KW-0175">Coiled coil</keyword>
<dbReference type="EMBL" id="NAJL01000044">
    <property type="protein sequence ID" value="TKA24393.1"/>
    <property type="molecule type" value="Genomic_DNA"/>
</dbReference>
<comment type="similarity">
    <text evidence="3">Belongs to the EFG1 family.</text>
</comment>
<dbReference type="Proteomes" id="UP000308549">
    <property type="component" value="Unassembled WGS sequence"/>
</dbReference>
<dbReference type="GO" id="GO:0005730">
    <property type="term" value="C:nucleolus"/>
    <property type="evidence" value="ECO:0007669"/>
    <property type="project" value="UniProtKB-SubCell"/>
</dbReference>
<dbReference type="InterPro" id="IPR019310">
    <property type="entry name" value="Efg1"/>
</dbReference>
<keyword evidence="8" id="KW-0539">Nucleus</keyword>
<dbReference type="PANTHER" id="PTHR33911:SF1">
    <property type="entry name" value="RRNA-PROCESSING PROTEIN EFG1"/>
    <property type="match status" value="1"/>
</dbReference>
<feature type="compositionally biased region" description="Acidic residues" evidence="10">
    <location>
        <begin position="268"/>
        <end position="278"/>
    </location>
</feature>
<accession>A0A4U0TQK1</accession>
<gene>
    <name evidence="11" type="ORF">B0A50_06713</name>
</gene>
<evidence type="ECO:0000313" key="12">
    <source>
        <dbReference type="Proteomes" id="UP000308549"/>
    </source>
</evidence>
<dbReference type="InterPro" id="IPR050786">
    <property type="entry name" value="EFG1_rRNA-proc"/>
</dbReference>
<dbReference type="OrthoDB" id="47732at2759"/>
<feature type="region of interest" description="Disordered" evidence="10">
    <location>
        <begin position="1"/>
        <end position="44"/>
    </location>
</feature>
<proteinExistence type="inferred from homology"/>
<feature type="compositionally biased region" description="Basic and acidic residues" evidence="10">
    <location>
        <begin position="243"/>
        <end position="253"/>
    </location>
</feature>
<comment type="function">
    <text evidence="1">Involved in rRNA processing.</text>
</comment>
<evidence type="ECO:0000256" key="5">
    <source>
        <dbReference type="ARBA" id="ARBA00019827"/>
    </source>
</evidence>
<evidence type="ECO:0000256" key="7">
    <source>
        <dbReference type="ARBA" id="ARBA00023054"/>
    </source>
</evidence>
<reference evidence="11 12" key="1">
    <citation type="submission" date="2017-03" db="EMBL/GenBank/DDBJ databases">
        <title>Genomes of endolithic fungi from Antarctica.</title>
        <authorList>
            <person name="Coleine C."/>
            <person name="Masonjones S."/>
            <person name="Stajich J.E."/>
        </authorList>
    </citation>
    <scope>NUCLEOTIDE SEQUENCE [LARGE SCALE GENOMIC DNA]</scope>
    <source>
        <strain evidence="11 12">CCFEE 6315</strain>
    </source>
</reference>
<feature type="compositionally biased region" description="Basic and acidic residues" evidence="10">
    <location>
        <begin position="171"/>
        <end position="198"/>
    </location>
</feature>
<dbReference type="GO" id="GO:0000462">
    <property type="term" value="P:maturation of SSU-rRNA from tricistronic rRNA transcript (SSU-rRNA, 5.8S rRNA, LSU-rRNA)"/>
    <property type="evidence" value="ECO:0007669"/>
    <property type="project" value="TreeGrafter"/>
</dbReference>
<keyword evidence="12" id="KW-1185">Reference proteome</keyword>
<feature type="coiled-coil region" evidence="9">
    <location>
        <begin position="68"/>
        <end position="144"/>
    </location>
</feature>
<name>A0A4U0TQK1_9PEZI</name>